<dbReference type="Proteomes" id="UP000314294">
    <property type="component" value="Unassembled WGS sequence"/>
</dbReference>
<name>A0A4Z2J6B9_9TELE</name>
<reference evidence="2 3" key="1">
    <citation type="submission" date="2019-03" db="EMBL/GenBank/DDBJ databases">
        <title>First draft genome of Liparis tanakae, snailfish: a comprehensive survey of snailfish specific genes.</title>
        <authorList>
            <person name="Kim W."/>
            <person name="Song I."/>
            <person name="Jeong J.-H."/>
            <person name="Kim D."/>
            <person name="Kim S."/>
            <person name="Ryu S."/>
            <person name="Song J.Y."/>
            <person name="Lee S.K."/>
        </authorList>
    </citation>
    <scope>NUCLEOTIDE SEQUENCE [LARGE SCALE GENOMIC DNA]</scope>
    <source>
        <tissue evidence="2">Muscle</tissue>
    </source>
</reference>
<feature type="compositionally biased region" description="Basic and acidic residues" evidence="1">
    <location>
        <begin position="74"/>
        <end position="92"/>
    </location>
</feature>
<gene>
    <name evidence="2" type="ORF">EYF80_004436</name>
</gene>
<evidence type="ECO:0000256" key="1">
    <source>
        <dbReference type="SAM" id="MobiDB-lite"/>
    </source>
</evidence>
<protein>
    <submittedName>
        <fullName evidence="2">Uncharacterized protein</fullName>
    </submittedName>
</protein>
<comment type="caution">
    <text evidence="2">The sequence shown here is derived from an EMBL/GenBank/DDBJ whole genome shotgun (WGS) entry which is preliminary data.</text>
</comment>
<evidence type="ECO:0000313" key="3">
    <source>
        <dbReference type="Proteomes" id="UP000314294"/>
    </source>
</evidence>
<sequence>MDWTDNQRHNTNQVQSLLAVGKSLGSSSCSAAPVGFVSPTAADPQKQLVPGPARVIGLASPLSLCLNHMQMGRLETESKSERGSEKERRNDGTTEQQRASVSWAEGRQTVHPSRPHIPSPAPDWQRPCKHISVSQSRSTECDLHSYQDQKCTADGPIHPCHYNDFELKPIWDLIQNRREMISLLHPAGRIVWLDSWLPGLLGLGSSLGRPDRLLERENKRRNYAARDSLQLPKFKGECSQTYLVPATKDVIYDILKPNGNVNDINKQASWQGEMFRHFSFLHVCQQSDPSPCSSSSNHIAPTGLRVLYGAPMKVTQIQLTMALV</sequence>
<accession>A0A4Z2J6B9</accession>
<dbReference type="EMBL" id="SRLO01000021">
    <property type="protein sequence ID" value="TNN85414.1"/>
    <property type="molecule type" value="Genomic_DNA"/>
</dbReference>
<evidence type="ECO:0000313" key="2">
    <source>
        <dbReference type="EMBL" id="TNN85414.1"/>
    </source>
</evidence>
<feature type="region of interest" description="Disordered" evidence="1">
    <location>
        <begin position="73"/>
        <end position="127"/>
    </location>
</feature>
<keyword evidence="3" id="KW-1185">Reference proteome</keyword>
<proteinExistence type="predicted"/>
<organism evidence="2 3">
    <name type="scientific">Liparis tanakae</name>
    <name type="common">Tanaka's snailfish</name>
    <dbReference type="NCBI Taxonomy" id="230148"/>
    <lineage>
        <taxon>Eukaryota</taxon>
        <taxon>Metazoa</taxon>
        <taxon>Chordata</taxon>
        <taxon>Craniata</taxon>
        <taxon>Vertebrata</taxon>
        <taxon>Euteleostomi</taxon>
        <taxon>Actinopterygii</taxon>
        <taxon>Neopterygii</taxon>
        <taxon>Teleostei</taxon>
        <taxon>Neoteleostei</taxon>
        <taxon>Acanthomorphata</taxon>
        <taxon>Eupercaria</taxon>
        <taxon>Perciformes</taxon>
        <taxon>Cottioidei</taxon>
        <taxon>Cottales</taxon>
        <taxon>Liparidae</taxon>
        <taxon>Liparis</taxon>
    </lineage>
</organism>
<dbReference type="AlphaFoldDB" id="A0A4Z2J6B9"/>